<evidence type="ECO:0000256" key="1">
    <source>
        <dbReference type="ARBA" id="ARBA00000085"/>
    </source>
</evidence>
<dbReference type="CDD" id="cd00075">
    <property type="entry name" value="HATPase"/>
    <property type="match status" value="1"/>
</dbReference>
<dbReference type="SUPFAM" id="SSF47384">
    <property type="entry name" value="Homodimeric domain of signal transducing histidine kinase"/>
    <property type="match status" value="1"/>
</dbReference>
<keyword evidence="6" id="KW-0808">Transferase</keyword>
<keyword evidence="3" id="KW-0597">Phosphoprotein</keyword>
<sequence length="507" mass="56697">MNALKFKRIIYLISATVVITVAAQVYNNIEHYKVNKQRFINDVQLALDSGVESYYADRAKNDIVIYASEEGMDTLDFSFKSGFGTFKTKLDSSFSIQTTFSADSGEWHSKSGISRGGVKGLSIINYSDSTSVKPRMIMPKDVKHIEVRNDVFIADSSNNFKSFAKKIMLSLANNSVELDSIKPYVQEELQRKSINIDFSLNHFLPDEKVPASSTADTRYSLASFSKSTFLPRNQKLEITYENASLAILKRGAFDLAISLLITLSVIGSLLYLYRIISEQKALAEIKNDLISNITHEFKTPIATISTAIEGIAVFNQENDPKKTSKYLDISSGQLKKLNTMVEKLLETATLDSDELEIALEETEAVQFTQALVERYQVLKEDKALSLVTKLKERWLNVDAFHMENAISNLVDNALKYGGDVITVRLKEAGESTIWEVEDNGGKIDKAQKSRIFEKFYRIPTGNLHNVKGFGIGLYYTKTLVEKHGGTIDLTTAPNLTRFTISIPNGNA</sequence>
<dbReference type="CDD" id="cd00082">
    <property type="entry name" value="HisKA"/>
    <property type="match status" value="1"/>
</dbReference>
<keyword evidence="7" id="KW-1185">Reference proteome</keyword>
<dbReference type="STRING" id="1267423.SAMN05216290_0361"/>
<dbReference type="Pfam" id="PF00512">
    <property type="entry name" value="HisKA"/>
    <property type="match status" value="1"/>
</dbReference>
<proteinExistence type="predicted"/>
<dbReference type="PRINTS" id="PR00344">
    <property type="entry name" value="BCTRLSENSOR"/>
</dbReference>
<dbReference type="InterPro" id="IPR036097">
    <property type="entry name" value="HisK_dim/P_sf"/>
</dbReference>
<feature type="domain" description="Histidine kinase" evidence="5">
    <location>
        <begin position="292"/>
        <end position="506"/>
    </location>
</feature>
<dbReference type="SMART" id="SM00387">
    <property type="entry name" value="HATPase_c"/>
    <property type="match status" value="1"/>
</dbReference>
<protein>
    <recommendedName>
        <fullName evidence="2">histidine kinase</fullName>
        <ecNumber evidence="2">2.7.13.3</ecNumber>
    </recommendedName>
</protein>
<dbReference type="InterPro" id="IPR003661">
    <property type="entry name" value="HisK_dim/P_dom"/>
</dbReference>
<keyword evidence="4" id="KW-0472">Membrane</keyword>
<feature type="transmembrane region" description="Helical" evidence="4">
    <location>
        <begin position="255"/>
        <end position="273"/>
    </location>
</feature>
<dbReference type="EMBL" id="FOIR01000001">
    <property type="protein sequence ID" value="SEV87171.1"/>
    <property type="molecule type" value="Genomic_DNA"/>
</dbReference>
<dbReference type="PANTHER" id="PTHR43547:SF2">
    <property type="entry name" value="HYBRID SIGNAL TRANSDUCTION HISTIDINE KINASE C"/>
    <property type="match status" value="1"/>
</dbReference>
<dbReference type="Proteomes" id="UP000199437">
    <property type="component" value="Unassembled WGS sequence"/>
</dbReference>
<dbReference type="InterPro" id="IPR003594">
    <property type="entry name" value="HATPase_dom"/>
</dbReference>
<dbReference type="InterPro" id="IPR036890">
    <property type="entry name" value="HATPase_C_sf"/>
</dbReference>
<keyword evidence="4" id="KW-1133">Transmembrane helix</keyword>
<dbReference type="SUPFAM" id="SSF55874">
    <property type="entry name" value="ATPase domain of HSP90 chaperone/DNA topoisomerase II/histidine kinase"/>
    <property type="match status" value="1"/>
</dbReference>
<dbReference type="AlphaFoldDB" id="A0A1I0MHZ7"/>
<dbReference type="EC" id="2.7.13.3" evidence="2"/>
<name>A0A1I0MHZ7_9BACT</name>
<evidence type="ECO:0000259" key="5">
    <source>
        <dbReference type="PROSITE" id="PS50109"/>
    </source>
</evidence>
<gene>
    <name evidence="6" type="ORF">SAMN05216290_0361</name>
</gene>
<dbReference type="InterPro" id="IPR005467">
    <property type="entry name" value="His_kinase_dom"/>
</dbReference>
<dbReference type="PROSITE" id="PS50109">
    <property type="entry name" value="HIS_KIN"/>
    <property type="match status" value="1"/>
</dbReference>
<evidence type="ECO:0000313" key="6">
    <source>
        <dbReference type="EMBL" id="SEV87171.1"/>
    </source>
</evidence>
<reference evidence="7" key="1">
    <citation type="submission" date="2016-10" db="EMBL/GenBank/DDBJ databases">
        <authorList>
            <person name="Varghese N."/>
            <person name="Submissions S."/>
        </authorList>
    </citation>
    <scope>NUCLEOTIDE SEQUENCE [LARGE SCALE GENOMIC DNA]</scope>
    <source>
        <strain evidence="7">CGMCC 1.12402</strain>
    </source>
</reference>
<keyword evidence="6" id="KW-0418">Kinase</keyword>
<dbReference type="Pfam" id="PF02518">
    <property type="entry name" value="HATPase_c"/>
    <property type="match status" value="1"/>
</dbReference>
<evidence type="ECO:0000256" key="2">
    <source>
        <dbReference type="ARBA" id="ARBA00012438"/>
    </source>
</evidence>
<dbReference type="InterPro" id="IPR004358">
    <property type="entry name" value="Sig_transdc_His_kin-like_C"/>
</dbReference>
<dbReference type="GO" id="GO:0000155">
    <property type="term" value="F:phosphorelay sensor kinase activity"/>
    <property type="evidence" value="ECO:0007669"/>
    <property type="project" value="InterPro"/>
</dbReference>
<evidence type="ECO:0000256" key="4">
    <source>
        <dbReference type="SAM" id="Phobius"/>
    </source>
</evidence>
<dbReference type="Gene3D" id="1.10.287.130">
    <property type="match status" value="1"/>
</dbReference>
<dbReference type="SMART" id="SM00388">
    <property type="entry name" value="HisKA"/>
    <property type="match status" value="1"/>
</dbReference>
<organism evidence="6 7">
    <name type="scientific">Roseivirga pacifica</name>
    <dbReference type="NCBI Taxonomy" id="1267423"/>
    <lineage>
        <taxon>Bacteria</taxon>
        <taxon>Pseudomonadati</taxon>
        <taxon>Bacteroidota</taxon>
        <taxon>Cytophagia</taxon>
        <taxon>Cytophagales</taxon>
        <taxon>Roseivirgaceae</taxon>
        <taxon>Roseivirga</taxon>
    </lineage>
</organism>
<dbReference type="PANTHER" id="PTHR43547">
    <property type="entry name" value="TWO-COMPONENT HISTIDINE KINASE"/>
    <property type="match status" value="1"/>
</dbReference>
<evidence type="ECO:0000256" key="3">
    <source>
        <dbReference type="ARBA" id="ARBA00022553"/>
    </source>
</evidence>
<accession>A0A1I0MHZ7</accession>
<keyword evidence="4" id="KW-0812">Transmembrane</keyword>
<dbReference type="Gene3D" id="3.30.565.10">
    <property type="entry name" value="Histidine kinase-like ATPase, C-terminal domain"/>
    <property type="match status" value="1"/>
</dbReference>
<evidence type="ECO:0000313" key="7">
    <source>
        <dbReference type="Proteomes" id="UP000199437"/>
    </source>
</evidence>
<comment type="catalytic activity">
    <reaction evidence="1">
        <text>ATP + protein L-histidine = ADP + protein N-phospho-L-histidine.</text>
        <dbReference type="EC" id="2.7.13.3"/>
    </reaction>
</comment>